<reference evidence="1 2" key="1">
    <citation type="submission" date="2014-10" db="EMBL/GenBank/DDBJ databases">
        <title>Genome sequence of Ponticoccus sp. strain UMTAT08 isolated from clonal culture of toxic dinoflagellate Alexandrium tamiyavanichii.</title>
        <authorList>
            <person name="Gan H.Y."/>
            <person name="Muhd D.-D."/>
            <person name="Mohd Noor M.E."/>
            <person name="Yeong Y.S."/>
            <person name="Usup G."/>
        </authorList>
    </citation>
    <scope>NUCLEOTIDE SEQUENCE [LARGE SCALE GENOMIC DNA]</scope>
    <source>
        <strain evidence="1 2">UMTAT08</strain>
    </source>
</reference>
<dbReference type="GeneID" id="66501004"/>
<dbReference type="RefSeq" id="WP_043146240.1">
    <property type="nucleotide sequence ID" value="NZ_BMGQ01000001.1"/>
</dbReference>
<sequence length="70" mass="7745">MSDIDYAARLALVQAAINAILAGKMKSYELEGQRVTYLDMPALRAEEQRLITLKNRAAGTRSAFKRGVMS</sequence>
<evidence type="ECO:0000313" key="2">
    <source>
        <dbReference type="Proteomes" id="UP000030960"/>
    </source>
</evidence>
<comment type="caution">
    <text evidence="1">The sequence shown here is derived from an EMBL/GenBank/DDBJ whole genome shotgun (WGS) entry which is preliminary data.</text>
</comment>
<proteinExistence type="predicted"/>
<dbReference type="EMBL" id="JSUQ01000027">
    <property type="protein sequence ID" value="KHQ50376.1"/>
    <property type="molecule type" value="Genomic_DNA"/>
</dbReference>
<dbReference type="STRING" id="561184.SAMN05216376_105197"/>
<name>A0A0B3S182_9RHOB</name>
<evidence type="ECO:0000313" key="1">
    <source>
        <dbReference type="EMBL" id="KHQ50376.1"/>
    </source>
</evidence>
<protein>
    <submittedName>
        <fullName evidence="1">Uncharacterized protein</fullName>
    </submittedName>
</protein>
<accession>A0A225PVU8</accession>
<keyword evidence="2" id="KW-1185">Reference proteome</keyword>
<dbReference type="Proteomes" id="UP000030960">
    <property type="component" value="Unassembled WGS sequence"/>
</dbReference>
<dbReference type="OrthoDB" id="7873879at2"/>
<dbReference type="AlphaFoldDB" id="A0A0B3S182"/>
<organism evidence="1 2">
    <name type="scientific">Mameliella alba</name>
    <dbReference type="NCBI Taxonomy" id="561184"/>
    <lineage>
        <taxon>Bacteria</taxon>
        <taxon>Pseudomonadati</taxon>
        <taxon>Pseudomonadota</taxon>
        <taxon>Alphaproteobacteria</taxon>
        <taxon>Rhodobacterales</taxon>
        <taxon>Roseobacteraceae</taxon>
        <taxon>Mameliella</taxon>
    </lineage>
</organism>
<accession>A0A0B3S182</accession>
<gene>
    <name evidence="1" type="ORF">OA50_05051</name>
</gene>